<accession>A0AA46VX48</accession>
<name>A0AA46VX48_PSEVI</name>
<keyword evidence="4" id="KW-0653">Protein transport</keyword>
<dbReference type="InterPro" id="IPR009335">
    <property type="entry name" value="T3SS_HrpE/ATPase_suE"/>
</dbReference>
<comment type="subcellular location">
    <subcellularLocation>
        <location evidence="1">Cytoplasm</location>
    </subcellularLocation>
</comment>
<evidence type="ECO:0000313" key="6">
    <source>
        <dbReference type="EMBL" id="UZA69693.1"/>
    </source>
</evidence>
<organism evidence="6 7">
    <name type="scientific">Pseudomonas viridiflava</name>
    <name type="common">Phytomonas viridiflava</name>
    <dbReference type="NCBI Taxonomy" id="33069"/>
    <lineage>
        <taxon>Bacteria</taxon>
        <taxon>Pseudomonadati</taxon>
        <taxon>Pseudomonadota</taxon>
        <taxon>Gammaproteobacteria</taxon>
        <taxon>Pseudomonadales</taxon>
        <taxon>Pseudomonadaceae</taxon>
        <taxon>Pseudomonas</taxon>
    </lineage>
</organism>
<evidence type="ECO:0000256" key="3">
    <source>
        <dbReference type="ARBA" id="ARBA00022490"/>
    </source>
</evidence>
<sequence length="197" mass="22110">MKETLMLTRRSLNLPADRITLIEPLLRRETLEECLLADEVLHNARTQAETILAEACAEADVLRQSCEEQARAQVWEEAQVLLDDLRTQREQALETLVETAAQLVSQALESLLEKVPTDKKVRSVIRQLALASSNQDAALLFCHPDQLEAVALSLETHDQPGWTLRTDASLDPDAISLRTEHGDFSLGWSGLQQHIWP</sequence>
<keyword evidence="2" id="KW-0813">Transport</keyword>
<reference evidence="6" key="1">
    <citation type="submission" date="2019-02" db="EMBL/GenBank/DDBJ databases">
        <authorList>
            <person name="Lutz S."/>
            <person name="Schori C."/>
            <person name="Ahrens C.H."/>
            <person name="Gueguen E."/>
        </authorList>
    </citation>
    <scope>NUCLEOTIDE SEQUENCE</scope>
    <source>
        <strain evidence="6">Psy35</strain>
    </source>
</reference>
<dbReference type="InterPro" id="IPR012842">
    <property type="entry name" value="T3SS_SctL/SctL2"/>
</dbReference>
<dbReference type="GO" id="GO:0030254">
    <property type="term" value="P:protein secretion by the type III secretion system"/>
    <property type="evidence" value="ECO:0007669"/>
    <property type="project" value="InterPro"/>
</dbReference>
<evidence type="ECO:0000256" key="4">
    <source>
        <dbReference type="ARBA" id="ARBA00022927"/>
    </source>
</evidence>
<dbReference type="Proteomes" id="UP001163644">
    <property type="component" value="Chromosome"/>
</dbReference>
<protein>
    <submittedName>
        <fullName evidence="6">HrpE/YscL family type III secretion apparatus protein</fullName>
    </submittedName>
</protein>
<dbReference type="Gene3D" id="1.20.5.2950">
    <property type="match status" value="1"/>
</dbReference>
<keyword evidence="3" id="KW-0963">Cytoplasm</keyword>
<dbReference type="AlphaFoldDB" id="A0AA46VX48"/>
<dbReference type="NCBIfam" id="TIGR02499">
    <property type="entry name" value="HrpE_YscL_not"/>
    <property type="match status" value="1"/>
</dbReference>
<evidence type="ECO:0000256" key="2">
    <source>
        <dbReference type="ARBA" id="ARBA00022448"/>
    </source>
</evidence>
<evidence type="ECO:0000256" key="1">
    <source>
        <dbReference type="ARBA" id="ARBA00004496"/>
    </source>
</evidence>
<dbReference type="GO" id="GO:0005737">
    <property type="term" value="C:cytoplasm"/>
    <property type="evidence" value="ECO:0007669"/>
    <property type="project" value="UniProtKB-SubCell"/>
</dbReference>
<dbReference type="Pfam" id="PF06188">
    <property type="entry name" value="HrpE"/>
    <property type="match status" value="1"/>
</dbReference>
<gene>
    <name evidence="6" type="ORF">EZZ81_16230</name>
</gene>
<dbReference type="EMBL" id="CP036495">
    <property type="protein sequence ID" value="UZA69693.1"/>
    <property type="molecule type" value="Genomic_DNA"/>
</dbReference>
<evidence type="ECO:0000256" key="5">
    <source>
        <dbReference type="ARBA" id="ARBA00024335"/>
    </source>
</evidence>
<evidence type="ECO:0000313" key="7">
    <source>
        <dbReference type="Proteomes" id="UP001163644"/>
    </source>
</evidence>
<comment type="similarity">
    <text evidence="5">Belongs to the SctL stator family.</text>
</comment>
<proteinExistence type="inferred from homology"/>